<dbReference type="PROSITE" id="PS00375">
    <property type="entry name" value="UDPGT"/>
    <property type="match status" value="1"/>
</dbReference>
<evidence type="ECO:0000313" key="5">
    <source>
        <dbReference type="EMBL" id="PIA46550.1"/>
    </source>
</evidence>
<proteinExistence type="inferred from homology"/>
<dbReference type="EC" id="2.4.1.-" evidence="4"/>
<dbReference type="Pfam" id="PF00201">
    <property type="entry name" value="UDPGT"/>
    <property type="match status" value="1"/>
</dbReference>
<dbReference type="InterPro" id="IPR002213">
    <property type="entry name" value="UDP_glucos_trans"/>
</dbReference>
<name>A0A2G5DSQ6_AQUCA</name>
<dbReference type="FunFam" id="3.40.50.2000:FF:000019">
    <property type="entry name" value="Glycosyltransferase"/>
    <property type="match status" value="1"/>
</dbReference>
<keyword evidence="6" id="KW-1185">Reference proteome</keyword>
<protein>
    <recommendedName>
        <fullName evidence="4">Glycosyltransferase</fullName>
        <ecNumber evidence="4">2.4.1.-</ecNumber>
    </recommendedName>
</protein>
<reference evidence="5 6" key="1">
    <citation type="submission" date="2017-09" db="EMBL/GenBank/DDBJ databases">
        <title>WGS assembly of Aquilegia coerulea Goldsmith.</title>
        <authorList>
            <person name="Hodges S."/>
            <person name="Kramer E."/>
            <person name="Nordborg M."/>
            <person name="Tomkins J."/>
            <person name="Borevitz J."/>
            <person name="Derieg N."/>
            <person name="Yan J."/>
            <person name="Mihaltcheva S."/>
            <person name="Hayes R.D."/>
            <person name="Rokhsar D."/>
        </authorList>
    </citation>
    <scope>NUCLEOTIDE SEQUENCE [LARGE SCALE GENOMIC DNA]</scope>
    <source>
        <strain evidence="6">cv. Goldsmith</strain>
    </source>
</reference>
<dbReference type="EMBL" id="KZ305032">
    <property type="protein sequence ID" value="PIA46550.1"/>
    <property type="molecule type" value="Genomic_DNA"/>
</dbReference>
<dbReference type="InterPro" id="IPR035595">
    <property type="entry name" value="UDP_glycos_trans_CS"/>
</dbReference>
<evidence type="ECO:0000313" key="6">
    <source>
        <dbReference type="Proteomes" id="UP000230069"/>
    </source>
</evidence>
<dbReference type="Proteomes" id="UP000230069">
    <property type="component" value="Unassembled WGS sequence"/>
</dbReference>
<organism evidence="5 6">
    <name type="scientific">Aquilegia coerulea</name>
    <name type="common">Rocky mountain columbine</name>
    <dbReference type="NCBI Taxonomy" id="218851"/>
    <lineage>
        <taxon>Eukaryota</taxon>
        <taxon>Viridiplantae</taxon>
        <taxon>Streptophyta</taxon>
        <taxon>Embryophyta</taxon>
        <taxon>Tracheophyta</taxon>
        <taxon>Spermatophyta</taxon>
        <taxon>Magnoliopsida</taxon>
        <taxon>Ranunculales</taxon>
        <taxon>Ranunculaceae</taxon>
        <taxon>Thalictroideae</taxon>
        <taxon>Aquilegia</taxon>
    </lineage>
</organism>
<keyword evidence="2 3" id="KW-0808">Transferase</keyword>
<sequence length="454" mass="50602">MEMEEAASYKAHVLILPFHGQGHMNPMLQFAKRLASKKIKITLVATVSSLKNMPPQVGSSTTLKSIYDDFADGGFQGSGGLRGFFDRFQEVGSRNLRDLITNHQSSKNPIKCLVYDANLPWSLDVAKELGVMAAGFFTQSCATIATYLDMVVENSLESTKPLRSLEELGLANLPDMGTSTGRYPSLMSFILSQFYNLDKADWVLFNSFDKLEEQVVKDLVKLYPIRTIGPTIPSMYLDKRIEDDTDYGFNLYKSTGYICVNWLNTKDRGSVVYVAFGSAAGLSAEQMEELAWALNQCDTNFLWVVRASEENKLPSSFKEQMSDKGLMVTWSPQLEVLTHEAVGCFVTHCGWNSTVEGVSLGVPMIPMPQFLDQFSDAKYIEEVWDIGVRPKVGNSGLVTRGEMKECIRQVMQGERGEKIRRNASKWKELAKEASDGGGTSDRNIEEIVAKIVCN</sequence>
<dbReference type="InParanoid" id="A0A2G5DSQ6"/>
<dbReference type="PANTHER" id="PTHR11926">
    <property type="entry name" value="GLUCOSYL/GLUCURONOSYL TRANSFERASES"/>
    <property type="match status" value="1"/>
</dbReference>
<gene>
    <name evidence="5" type="ORF">AQUCO_01500237v1</name>
</gene>
<dbReference type="AlphaFoldDB" id="A0A2G5DSQ6"/>
<comment type="similarity">
    <text evidence="1 3">Belongs to the UDP-glycosyltransferase family.</text>
</comment>
<dbReference type="GO" id="GO:0080043">
    <property type="term" value="F:quercetin 3-O-glucosyltransferase activity"/>
    <property type="evidence" value="ECO:0007669"/>
    <property type="project" value="TreeGrafter"/>
</dbReference>
<evidence type="ECO:0000256" key="2">
    <source>
        <dbReference type="ARBA" id="ARBA00022679"/>
    </source>
</evidence>
<evidence type="ECO:0000256" key="4">
    <source>
        <dbReference type="RuleBase" id="RU362057"/>
    </source>
</evidence>
<dbReference type="OrthoDB" id="5835829at2759"/>
<dbReference type="PANTHER" id="PTHR11926:SF1375">
    <property type="entry name" value="GLYCOSYLTRANSFERASE"/>
    <property type="match status" value="1"/>
</dbReference>
<dbReference type="GO" id="GO:0080044">
    <property type="term" value="F:quercetin 7-O-glucosyltransferase activity"/>
    <property type="evidence" value="ECO:0007669"/>
    <property type="project" value="TreeGrafter"/>
</dbReference>
<dbReference type="CDD" id="cd03784">
    <property type="entry name" value="GT1_Gtf-like"/>
    <property type="match status" value="1"/>
</dbReference>
<evidence type="ECO:0000256" key="1">
    <source>
        <dbReference type="ARBA" id="ARBA00009995"/>
    </source>
</evidence>
<dbReference type="SUPFAM" id="SSF53756">
    <property type="entry name" value="UDP-Glycosyltransferase/glycogen phosphorylase"/>
    <property type="match status" value="1"/>
</dbReference>
<dbReference type="Gene3D" id="3.40.50.2000">
    <property type="entry name" value="Glycogen Phosphorylase B"/>
    <property type="match status" value="2"/>
</dbReference>
<keyword evidence="3" id="KW-0328">Glycosyltransferase</keyword>
<accession>A0A2G5DSQ6</accession>
<evidence type="ECO:0000256" key="3">
    <source>
        <dbReference type="RuleBase" id="RU003718"/>
    </source>
</evidence>